<feature type="coiled-coil region" evidence="1">
    <location>
        <begin position="4"/>
        <end position="63"/>
    </location>
</feature>
<protein>
    <submittedName>
        <fullName evidence="3">Uncharacterized protein</fullName>
    </submittedName>
</protein>
<feature type="region of interest" description="Disordered" evidence="2">
    <location>
        <begin position="92"/>
        <end position="113"/>
    </location>
</feature>
<keyword evidence="1" id="KW-0175">Coiled coil</keyword>
<comment type="caution">
    <text evidence="3">The sequence shown here is derived from an EMBL/GenBank/DDBJ whole genome shotgun (WGS) entry which is preliminary data.</text>
</comment>
<sequence length="260" mass="28844">VLHKDELASARVDLEREITEMKEKLEAERAVSVATIEGHAAEASRLKLQLEQLRKRLAVCMEAVSGEGSESDALVALQSVCGELARFERGEADLSQKDDGPAAAADSSKTDKRKLKRILAAQRQVILLLQGSSPSTPNEGVAVERALLRVLNRIQQSVESTISSTTKKGRSPNSISSADLRLLLTSCEAMARDISKKTTAEHRCAMGSEEQEEPKEAEAARDKEIERLVESRVQEHVHRYDAVLRRIEVMAEQQRLMHRK</sequence>
<accession>A0A7J6SFA8</accession>
<dbReference type="Proteomes" id="UP000574390">
    <property type="component" value="Unassembled WGS sequence"/>
</dbReference>
<evidence type="ECO:0000256" key="2">
    <source>
        <dbReference type="SAM" id="MobiDB-lite"/>
    </source>
</evidence>
<dbReference type="AlphaFoldDB" id="A0A7J6SFA8"/>
<dbReference type="EMBL" id="JABANM010015476">
    <property type="protein sequence ID" value="KAF4731016.1"/>
    <property type="molecule type" value="Genomic_DNA"/>
</dbReference>
<gene>
    <name evidence="3" type="ORF">FOZ62_001101</name>
</gene>
<evidence type="ECO:0000256" key="1">
    <source>
        <dbReference type="SAM" id="Coils"/>
    </source>
</evidence>
<name>A0A7J6SFA8_PEROL</name>
<organism evidence="3 4">
    <name type="scientific">Perkinsus olseni</name>
    <name type="common">Perkinsus atlanticus</name>
    <dbReference type="NCBI Taxonomy" id="32597"/>
    <lineage>
        <taxon>Eukaryota</taxon>
        <taxon>Sar</taxon>
        <taxon>Alveolata</taxon>
        <taxon>Perkinsozoa</taxon>
        <taxon>Perkinsea</taxon>
        <taxon>Perkinsida</taxon>
        <taxon>Perkinsidae</taxon>
        <taxon>Perkinsus</taxon>
    </lineage>
</organism>
<evidence type="ECO:0000313" key="4">
    <source>
        <dbReference type="Proteomes" id="UP000574390"/>
    </source>
</evidence>
<reference evidence="3 4" key="1">
    <citation type="submission" date="2020-04" db="EMBL/GenBank/DDBJ databases">
        <title>Perkinsus olseni comparative genomics.</title>
        <authorList>
            <person name="Bogema D.R."/>
        </authorList>
    </citation>
    <scope>NUCLEOTIDE SEQUENCE [LARGE SCALE GENOMIC DNA]</scope>
    <source>
        <strain evidence="3">ATCC PRA-205</strain>
    </source>
</reference>
<proteinExistence type="predicted"/>
<evidence type="ECO:0000313" key="3">
    <source>
        <dbReference type="EMBL" id="KAF4731016.1"/>
    </source>
</evidence>
<feature type="non-terminal residue" evidence="3">
    <location>
        <position position="1"/>
    </location>
</feature>